<accession>A0ABU4RYS1</accession>
<evidence type="ECO:0000313" key="4">
    <source>
        <dbReference type="EMBL" id="MDX6850049.1"/>
    </source>
</evidence>
<sequence>MHKAAVQNLDRPQDDEFLADVLYGLSQTQKQLPPKYFYDQKGSEYFDEICELSEYYPYRTELTMLRDVARDLGNHFAGLAPQGLEIVEFGAGSLRKVGALLTSLGNVRSFTAIDISEEHLINSCRLLESQYRELSIHPCVHDFTKPLTIHTSDRTRLGFFPGSTIGNFNPGEASEFLHNAGATLGTNSYLLIGVDTKKPEPILRQAYNDNKGITAKFNKNVLERINRELDGNFNPIHFAHHAFYNEPEGRIEMHLRSLKEQTIKIAGHNFEFHRGESIHTENSYKYSPDEFTSLAQESGWSKQHLWLDSDELFAVYLLQYVH</sequence>
<dbReference type="GO" id="GO:0052706">
    <property type="term" value="F:L-histidine N(alpha)-methyltransferase activity"/>
    <property type="evidence" value="ECO:0007669"/>
    <property type="project" value="UniProtKB-EC"/>
</dbReference>
<proteinExistence type="predicted"/>
<dbReference type="InterPro" id="IPR051128">
    <property type="entry name" value="EgtD_Methyltrsf_superfamily"/>
</dbReference>
<keyword evidence="2 4" id="KW-0808">Transferase</keyword>
<evidence type="ECO:0000256" key="2">
    <source>
        <dbReference type="ARBA" id="ARBA00022679"/>
    </source>
</evidence>
<dbReference type="GO" id="GO:0032259">
    <property type="term" value="P:methylation"/>
    <property type="evidence" value="ECO:0007669"/>
    <property type="project" value="UniProtKB-KW"/>
</dbReference>
<dbReference type="InterPro" id="IPR035094">
    <property type="entry name" value="EgtD"/>
</dbReference>
<reference evidence="4 5" key="1">
    <citation type="submission" date="2023-11" db="EMBL/GenBank/DDBJ databases">
        <title>Gilvimarinus fulvus sp. nov., isolated from the surface of Kelp.</title>
        <authorList>
            <person name="Sun Y.Y."/>
            <person name="Gong Y."/>
            <person name="Du Z.J."/>
        </authorList>
    </citation>
    <scope>NUCLEOTIDE SEQUENCE [LARGE SCALE GENOMIC DNA]</scope>
    <source>
        <strain evidence="4 5">SDUM040013</strain>
    </source>
</reference>
<evidence type="ECO:0000259" key="3">
    <source>
        <dbReference type="Pfam" id="PF10017"/>
    </source>
</evidence>
<name>A0ABU4RYS1_9GAMM</name>
<dbReference type="SUPFAM" id="SSF53335">
    <property type="entry name" value="S-adenosyl-L-methionine-dependent methyltransferases"/>
    <property type="match status" value="1"/>
</dbReference>
<dbReference type="InterPro" id="IPR029063">
    <property type="entry name" value="SAM-dependent_MTases_sf"/>
</dbReference>
<comment type="caution">
    <text evidence="4">The sequence shown here is derived from an EMBL/GenBank/DDBJ whole genome shotgun (WGS) entry which is preliminary data.</text>
</comment>
<dbReference type="NCBIfam" id="TIGR03438">
    <property type="entry name" value="egtD_ergothio"/>
    <property type="match status" value="1"/>
</dbReference>
<keyword evidence="5" id="KW-1185">Reference proteome</keyword>
<dbReference type="PANTHER" id="PTHR43397:SF1">
    <property type="entry name" value="ERGOTHIONEINE BIOSYNTHESIS PROTEIN 1"/>
    <property type="match status" value="1"/>
</dbReference>
<dbReference type="Proteomes" id="UP001273505">
    <property type="component" value="Unassembled WGS sequence"/>
</dbReference>
<evidence type="ECO:0000256" key="1">
    <source>
        <dbReference type="ARBA" id="ARBA00022603"/>
    </source>
</evidence>
<dbReference type="RefSeq" id="WP_302722486.1">
    <property type="nucleotide sequence ID" value="NZ_JAULRU010000569.1"/>
</dbReference>
<gene>
    <name evidence="4" type="primary">egtD</name>
    <name evidence="4" type="ORF">SCD92_11810</name>
</gene>
<dbReference type="InterPro" id="IPR019257">
    <property type="entry name" value="MeTrfase_dom"/>
</dbReference>
<dbReference type="Pfam" id="PF10017">
    <property type="entry name" value="Methyltransf_33"/>
    <property type="match status" value="1"/>
</dbReference>
<protein>
    <submittedName>
        <fullName evidence="4">L-histidine N(Alpha)-methyltransferase</fullName>
        <ecNumber evidence="4">2.1.1.44</ecNumber>
    </submittedName>
</protein>
<feature type="domain" description="Histidine-specific methyltransferase SAM-dependent" evidence="3">
    <location>
        <begin position="19"/>
        <end position="319"/>
    </location>
</feature>
<dbReference type="InterPro" id="IPR017804">
    <property type="entry name" value="MeTrfase_EgtD-like"/>
</dbReference>
<dbReference type="EMBL" id="JAXAFO010000018">
    <property type="protein sequence ID" value="MDX6850049.1"/>
    <property type="molecule type" value="Genomic_DNA"/>
</dbReference>
<evidence type="ECO:0000313" key="5">
    <source>
        <dbReference type="Proteomes" id="UP001273505"/>
    </source>
</evidence>
<dbReference type="Gene3D" id="3.40.50.150">
    <property type="entry name" value="Vaccinia Virus protein VP39"/>
    <property type="match status" value="1"/>
</dbReference>
<dbReference type="PIRSF" id="PIRSF018005">
    <property type="entry name" value="UCP018005"/>
    <property type="match status" value="1"/>
</dbReference>
<keyword evidence="1 4" id="KW-0489">Methyltransferase</keyword>
<organism evidence="4 5">
    <name type="scientific">Gilvimarinus gilvus</name>
    <dbReference type="NCBI Taxonomy" id="3058038"/>
    <lineage>
        <taxon>Bacteria</taxon>
        <taxon>Pseudomonadati</taxon>
        <taxon>Pseudomonadota</taxon>
        <taxon>Gammaproteobacteria</taxon>
        <taxon>Cellvibrionales</taxon>
        <taxon>Cellvibrionaceae</taxon>
        <taxon>Gilvimarinus</taxon>
    </lineage>
</organism>
<dbReference type="PANTHER" id="PTHR43397">
    <property type="entry name" value="ERGOTHIONEINE BIOSYNTHESIS PROTEIN 1"/>
    <property type="match status" value="1"/>
</dbReference>
<dbReference type="EC" id="2.1.1.44" evidence="4"/>